<evidence type="ECO:0000313" key="1">
    <source>
        <dbReference type="EMBL" id="GES81522.1"/>
    </source>
</evidence>
<dbReference type="Proteomes" id="UP000615446">
    <property type="component" value="Unassembled WGS sequence"/>
</dbReference>
<reference evidence="1" key="1">
    <citation type="submission" date="2019-10" db="EMBL/GenBank/DDBJ databases">
        <title>Conservation and host-specific expression of non-tandemly repeated heterogenous ribosome RNA gene in arbuscular mycorrhizal fungi.</title>
        <authorList>
            <person name="Maeda T."/>
            <person name="Kobayashi Y."/>
            <person name="Nakagawa T."/>
            <person name="Ezawa T."/>
            <person name="Yamaguchi K."/>
            <person name="Bino T."/>
            <person name="Nishimoto Y."/>
            <person name="Shigenobu S."/>
            <person name="Kawaguchi M."/>
        </authorList>
    </citation>
    <scope>NUCLEOTIDE SEQUENCE</scope>
    <source>
        <strain evidence="1">HR1</strain>
    </source>
</reference>
<dbReference type="AlphaFoldDB" id="A0A8H3L4V8"/>
<protein>
    <submittedName>
        <fullName evidence="1">Uncharacterized protein</fullName>
    </submittedName>
</protein>
<dbReference type="EMBL" id="BLAL01000057">
    <property type="protein sequence ID" value="GES81522.1"/>
    <property type="molecule type" value="Genomic_DNA"/>
</dbReference>
<comment type="caution">
    <text evidence="1">The sequence shown here is derived from an EMBL/GenBank/DDBJ whole genome shotgun (WGS) entry which is preliminary data.</text>
</comment>
<organism evidence="1 2">
    <name type="scientific">Rhizophagus clarus</name>
    <dbReference type="NCBI Taxonomy" id="94130"/>
    <lineage>
        <taxon>Eukaryota</taxon>
        <taxon>Fungi</taxon>
        <taxon>Fungi incertae sedis</taxon>
        <taxon>Mucoromycota</taxon>
        <taxon>Glomeromycotina</taxon>
        <taxon>Glomeromycetes</taxon>
        <taxon>Glomerales</taxon>
        <taxon>Glomeraceae</taxon>
        <taxon>Rhizophagus</taxon>
    </lineage>
</organism>
<name>A0A8H3L4V8_9GLOM</name>
<gene>
    <name evidence="1" type="ORF">RCL2_000876400</name>
</gene>
<sequence>MKKVSTRLINGYYERNELRSNKLTLAMSLRNDVFPFDSPEGMIYIFVQVPTSATTEQYLTKWLKLKTGIRDPLFNDLLKVISHLKHELYWEEIDFIKHLTGKDLLIVQ</sequence>
<proteinExistence type="predicted"/>
<evidence type="ECO:0000313" key="2">
    <source>
        <dbReference type="Proteomes" id="UP000615446"/>
    </source>
</evidence>
<accession>A0A8H3L4V8</accession>